<feature type="signal peptide" evidence="1">
    <location>
        <begin position="1"/>
        <end position="20"/>
    </location>
</feature>
<reference evidence="2 3" key="1">
    <citation type="journal article" date="2024" name="Commun. Biol.">
        <title>Comparative genomic analysis of thermophilic fungi reveals convergent evolutionary adaptations and gene losses.</title>
        <authorList>
            <person name="Steindorff A.S."/>
            <person name="Aguilar-Pontes M.V."/>
            <person name="Robinson A.J."/>
            <person name="Andreopoulos B."/>
            <person name="LaButti K."/>
            <person name="Kuo A."/>
            <person name="Mondo S."/>
            <person name="Riley R."/>
            <person name="Otillar R."/>
            <person name="Haridas S."/>
            <person name="Lipzen A."/>
            <person name="Grimwood J."/>
            <person name="Schmutz J."/>
            <person name="Clum A."/>
            <person name="Reid I.D."/>
            <person name="Moisan M.C."/>
            <person name="Butler G."/>
            <person name="Nguyen T.T.M."/>
            <person name="Dewar K."/>
            <person name="Conant G."/>
            <person name="Drula E."/>
            <person name="Henrissat B."/>
            <person name="Hansel C."/>
            <person name="Singer S."/>
            <person name="Hutchinson M.I."/>
            <person name="de Vries R.P."/>
            <person name="Natvig D.O."/>
            <person name="Powell A.J."/>
            <person name="Tsang A."/>
            <person name="Grigoriev I.V."/>
        </authorList>
    </citation>
    <scope>NUCLEOTIDE SEQUENCE [LARGE SCALE GENOMIC DNA]</scope>
    <source>
        <strain evidence="2 3">ATCC 24622</strain>
    </source>
</reference>
<gene>
    <name evidence="2" type="ORF">VTK73DRAFT_5581</name>
</gene>
<proteinExistence type="predicted"/>
<keyword evidence="3" id="KW-1185">Reference proteome</keyword>
<evidence type="ECO:0000313" key="3">
    <source>
        <dbReference type="Proteomes" id="UP001586593"/>
    </source>
</evidence>
<evidence type="ECO:0000313" key="2">
    <source>
        <dbReference type="EMBL" id="KAL1864952.1"/>
    </source>
</evidence>
<evidence type="ECO:0000256" key="1">
    <source>
        <dbReference type="SAM" id="SignalP"/>
    </source>
</evidence>
<sequence length="266" mass="29281">MYSVFQLLLWSSLCAVVLQAYDLSKQLDPPGALKVALDYEFATRWPTPLQSSGPQVPRNWVWSSHITFNGPVSEISDGQLWQIALDASDEVDPDRKQYGISPKNQPAAMGVLAWGNEIILASSQKGPTSFSYNYPNTDILLGLQLCQIVWRDYGPGQSDTRHRNDGKCAEQMAAHLYYLSRPRPSPLSRQSARVGTIVRNNKGGKAKTDPCGDVEKDSWGCNLFVADQALTVLDKNTPSESYDLSSLAGGVARIDQITLCGAIRPY</sequence>
<dbReference type="EMBL" id="JAZHXJ010000310">
    <property type="protein sequence ID" value="KAL1864952.1"/>
    <property type="molecule type" value="Genomic_DNA"/>
</dbReference>
<dbReference type="Proteomes" id="UP001586593">
    <property type="component" value="Unassembled WGS sequence"/>
</dbReference>
<accession>A0ABR3WNA6</accession>
<protein>
    <submittedName>
        <fullName evidence="2">Uncharacterized protein</fullName>
    </submittedName>
</protein>
<keyword evidence="1" id="KW-0732">Signal</keyword>
<name>A0ABR3WNA6_9PEZI</name>
<comment type="caution">
    <text evidence="2">The sequence shown here is derived from an EMBL/GenBank/DDBJ whole genome shotgun (WGS) entry which is preliminary data.</text>
</comment>
<feature type="chain" id="PRO_5045949387" evidence="1">
    <location>
        <begin position="21"/>
        <end position="266"/>
    </location>
</feature>
<organism evidence="2 3">
    <name type="scientific">Phialemonium thermophilum</name>
    <dbReference type="NCBI Taxonomy" id="223376"/>
    <lineage>
        <taxon>Eukaryota</taxon>
        <taxon>Fungi</taxon>
        <taxon>Dikarya</taxon>
        <taxon>Ascomycota</taxon>
        <taxon>Pezizomycotina</taxon>
        <taxon>Sordariomycetes</taxon>
        <taxon>Sordariomycetidae</taxon>
        <taxon>Cephalothecales</taxon>
        <taxon>Cephalothecaceae</taxon>
        <taxon>Phialemonium</taxon>
    </lineage>
</organism>